<keyword evidence="5" id="KW-0812">Transmembrane</keyword>
<evidence type="ECO:0000313" key="13">
    <source>
        <dbReference type="EMBL" id="KAA8545963.1"/>
    </source>
</evidence>
<evidence type="ECO:0000256" key="5">
    <source>
        <dbReference type="ARBA" id="ARBA00022692"/>
    </source>
</evidence>
<keyword evidence="7" id="KW-0067">ATP-binding</keyword>
<dbReference type="GO" id="GO:0004674">
    <property type="term" value="F:protein serine/threonine kinase activity"/>
    <property type="evidence" value="ECO:0007669"/>
    <property type="project" value="UniProtKB-KW"/>
</dbReference>
<keyword evidence="4" id="KW-0808">Transferase</keyword>
<evidence type="ECO:0000256" key="4">
    <source>
        <dbReference type="ARBA" id="ARBA00022679"/>
    </source>
</evidence>
<dbReference type="GO" id="GO:0005524">
    <property type="term" value="F:ATP binding"/>
    <property type="evidence" value="ECO:0007669"/>
    <property type="project" value="UniProtKB-KW"/>
</dbReference>
<organism evidence="13 14">
    <name type="scientific">Nyssa sinensis</name>
    <dbReference type="NCBI Taxonomy" id="561372"/>
    <lineage>
        <taxon>Eukaryota</taxon>
        <taxon>Viridiplantae</taxon>
        <taxon>Streptophyta</taxon>
        <taxon>Embryophyta</taxon>
        <taxon>Tracheophyta</taxon>
        <taxon>Spermatophyta</taxon>
        <taxon>Magnoliopsida</taxon>
        <taxon>eudicotyledons</taxon>
        <taxon>Gunneridae</taxon>
        <taxon>Pentapetalae</taxon>
        <taxon>asterids</taxon>
        <taxon>Cornales</taxon>
        <taxon>Nyssaceae</taxon>
        <taxon>Nyssa</taxon>
    </lineage>
</organism>
<dbReference type="PANTHER" id="PTHR47982:SF47">
    <property type="entry name" value="PROLINE-RICH RECEPTOR-LIKE PROTEIN KINASE PERK6-RELATED"/>
    <property type="match status" value="1"/>
</dbReference>
<evidence type="ECO:0000256" key="6">
    <source>
        <dbReference type="ARBA" id="ARBA00022741"/>
    </source>
</evidence>
<evidence type="ECO:0000256" key="9">
    <source>
        <dbReference type="ARBA" id="ARBA00023136"/>
    </source>
</evidence>
<protein>
    <recommendedName>
        <fullName evidence="2">non-specific serine/threonine protein kinase</fullName>
        <ecNumber evidence="2">2.7.11.1</ecNumber>
    </recommendedName>
</protein>
<dbReference type="Gene3D" id="1.10.510.10">
    <property type="entry name" value="Transferase(Phosphotransferase) domain 1"/>
    <property type="match status" value="1"/>
</dbReference>
<keyword evidence="3" id="KW-0723">Serine/threonine-protein kinase</keyword>
<gene>
    <name evidence="13" type="ORF">F0562_020586</name>
</gene>
<keyword evidence="3" id="KW-0418">Kinase</keyword>
<evidence type="ECO:0000256" key="8">
    <source>
        <dbReference type="ARBA" id="ARBA00022989"/>
    </source>
</evidence>
<evidence type="ECO:0000256" key="11">
    <source>
        <dbReference type="ARBA" id="ARBA00048679"/>
    </source>
</evidence>
<evidence type="ECO:0000256" key="2">
    <source>
        <dbReference type="ARBA" id="ARBA00012513"/>
    </source>
</evidence>
<reference evidence="13 14" key="1">
    <citation type="submission" date="2019-09" db="EMBL/GenBank/DDBJ databases">
        <title>A chromosome-level genome assembly of the Chinese tupelo Nyssa sinensis.</title>
        <authorList>
            <person name="Yang X."/>
            <person name="Kang M."/>
            <person name="Yang Y."/>
            <person name="Xiong H."/>
            <person name="Wang M."/>
            <person name="Zhang Z."/>
            <person name="Wang Z."/>
            <person name="Wu H."/>
            <person name="Ma T."/>
            <person name="Liu J."/>
            <person name="Xi Z."/>
        </authorList>
    </citation>
    <scope>NUCLEOTIDE SEQUENCE [LARGE SCALE GENOMIC DNA]</scope>
    <source>
        <strain evidence="13">J267</strain>
        <tissue evidence="13">Leaf</tissue>
    </source>
</reference>
<keyword evidence="9" id="KW-0472">Membrane</keyword>
<evidence type="ECO:0000256" key="10">
    <source>
        <dbReference type="ARBA" id="ARBA00047899"/>
    </source>
</evidence>
<evidence type="ECO:0000256" key="3">
    <source>
        <dbReference type="ARBA" id="ARBA00022527"/>
    </source>
</evidence>
<comment type="catalytic activity">
    <reaction evidence="11">
        <text>L-seryl-[protein] + ATP = O-phospho-L-seryl-[protein] + ADP + H(+)</text>
        <dbReference type="Rhea" id="RHEA:17989"/>
        <dbReference type="Rhea" id="RHEA-COMP:9863"/>
        <dbReference type="Rhea" id="RHEA-COMP:11604"/>
        <dbReference type="ChEBI" id="CHEBI:15378"/>
        <dbReference type="ChEBI" id="CHEBI:29999"/>
        <dbReference type="ChEBI" id="CHEBI:30616"/>
        <dbReference type="ChEBI" id="CHEBI:83421"/>
        <dbReference type="ChEBI" id="CHEBI:456216"/>
        <dbReference type="EC" id="2.7.11.1"/>
    </reaction>
</comment>
<keyword evidence="6" id="KW-0547">Nucleotide-binding</keyword>
<dbReference type="InterPro" id="IPR047117">
    <property type="entry name" value="PERK1-13-like"/>
</dbReference>
<feature type="compositionally biased region" description="Low complexity" evidence="12">
    <location>
        <begin position="79"/>
        <end position="100"/>
    </location>
</feature>
<sequence>MGEQARPILQRATEGESYEELVDPRLGDNYDPQEMLRMVACAGACIRHSARRRPKMSQIVRALEGDVSLEDLNEGVKPGHSSVFGSGSSGGTDYDGNSSTDIKKFRKVALSSQEFTSSEHGLTGESQEMRRRSP</sequence>
<keyword evidence="8" id="KW-1133">Transmembrane helix</keyword>
<dbReference type="Proteomes" id="UP000325577">
    <property type="component" value="Linkage Group LG10"/>
</dbReference>
<feature type="compositionally biased region" description="Polar residues" evidence="12">
    <location>
        <begin position="110"/>
        <end position="126"/>
    </location>
</feature>
<proteinExistence type="predicted"/>
<comment type="subcellular location">
    <subcellularLocation>
        <location evidence="1">Cell membrane</location>
        <topology evidence="1">Single-pass membrane protein</topology>
    </subcellularLocation>
</comment>
<feature type="region of interest" description="Disordered" evidence="12">
    <location>
        <begin position="73"/>
        <end position="134"/>
    </location>
</feature>
<dbReference type="AlphaFoldDB" id="A0A5J5BS69"/>
<evidence type="ECO:0000313" key="14">
    <source>
        <dbReference type="Proteomes" id="UP000325577"/>
    </source>
</evidence>
<dbReference type="PANTHER" id="PTHR47982">
    <property type="entry name" value="PROLINE-RICH RECEPTOR-LIKE PROTEIN KINASE PERK4"/>
    <property type="match status" value="1"/>
</dbReference>
<name>A0A5J5BS69_9ASTE</name>
<evidence type="ECO:0000256" key="12">
    <source>
        <dbReference type="SAM" id="MobiDB-lite"/>
    </source>
</evidence>
<accession>A0A5J5BS69</accession>
<dbReference type="GO" id="GO:0005886">
    <property type="term" value="C:plasma membrane"/>
    <property type="evidence" value="ECO:0007669"/>
    <property type="project" value="UniProtKB-SubCell"/>
</dbReference>
<evidence type="ECO:0000256" key="1">
    <source>
        <dbReference type="ARBA" id="ARBA00004162"/>
    </source>
</evidence>
<dbReference type="EMBL" id="CM018033">
    <property type="protein sequence ID" value="KAA8545963.1"/>
    <property type="molecule type" value="Genomic_DNA"/>
</dbReference>
<keyword evidence="14" id="KW-1185">Reference proteome</keyword>
<evidence type="ECO:0000256" key="7">
    <source>
        <dbReference type="ARBA" id="ARBA00022840"/>
    </source>
</evidence>
<comment type="catalytic activity">
    <reaction evidence="10">
        <text>L-threonyl-[protein] + ATP = O-phospho-L-threonyl-[protein] + ADP + H(+)</text>
        <dbReference type="Rhea" id="RHEA:46608"/>
        <dbReference type="Rhea" id="RHEA-COMP:11060"/>
        <dbReference type="Rhea" id="RHEA-COMP:11605"/>
        <dbReference type="ChEBI" id="CHEBI:15378"/>
        <dbReference type="ChEBI" id="CHEBI:30013"/>
        <dbReference type="ChEBI" id="CHEBI:30616"/>
        <dbReference type="ChEBI" id="CHEBI:61977"/>
        <dbReference type="ChEBI" id="CHEBI:456216"/>
        <dbReference type="EC" id="2.7.11.1"/>
    </reaction>
</comment>
<dbReference type="OrthoDB" id="4062651at2759"/>
<dbReference type="EC" id="2.7.11.1" evidence="2"/>